<dbReference type="Pfam" id="PF03479">
    <property type="entry name" value="PCC"/>
    <property type="match status" value="1"/>
</dbReference>
<dbReference type="Proteomes" id="UP001501196">
    <property type="component" value="Unassembled WGS sequence"/>
</dbReference>
<protein>
    <submittedName>
        <fullName evidence="2">DNA-binding protein</fullName>
    </submittedName>
</protein>
<keyword evidence="2" id="KW-0238">DNA-binding</keyword>
<keyword evidence="3" id="KW-1185">Reference proteome</keyword>
<dbReference type="PANTHER" id="PTHR34988:SF1">
    <property type="entry name" value="DNA-BINDING PROTEIN"/>
    <property type="match status" value="1"/>
</dbReference>
<evidence type="ECO:0000259" key="1">
    <source>
        <dbReference type="PROSITE" id="PS51742"/>
    </source>
</evidence>
<evidence type="ECO:0000313" key="2">
    <source>
        <dbReference type="EMBL" id="GAA2037427.1"/>
    </source>
</evidence>
<dbReference type="Gene3D" id="3.30.1330.80">
    <property type="entry name" value="Hypothetical protein, similar to alpha- acetolactate decarboxylase, domain 2"/>
    <property type="match status" value="1"/>
</dbReference>
<evidence type="ECO:0000313" key="3">
    <source>
        <dbReference type="Proteomes" id="UP001501196"/>
    </source>
</evidence>
<dbReference type="InterPro" id="IPR005175">
    <property type="entry name" value="PPC_dom"/>
</dbReference>
<feature type="domain" description="PPC" evidence="1">
    <location>
        <begin position="9"/>
        <end position="145"/>
    </location>
</feature>
<dbReference type="PIRSF" id="PIRSF016702">
    <property type="entry name" value="DNA_bp_PD1"/>
    <property type="match status" value="1"/>
</dbReference>
<dbReference type="InterPro" id="IPR025707">
    <property type="entry name" value="DNA_bp_PD1"/>
</dbReference>
<proteinExistence type="predicted"/>
<dbReference type="EMBL" id="BAAAPW010000003">
    <property type="protein sequence ID" value="GAA2037427.1"/>
    <property type="molecule type" value="Genomic_DNA"/>
</dbReference>
<organism evidence="2 3">
    <name type="scientific">Agromyces tropicus</name>
    <dbReference type="NCBI Taxonomy" id="555371"/>
    <lineage>
        <taxon>Bacteria</taxon>
        <taxon>Bacillati</taxon>
        <taxon>Actinomycetota</taxon>
        <taxon>Actinomycetes</taxon>
        <taxon>Micrococcales</taxon>
        <taxon>Microbacteriaceae</taxon>
        <taxon>Agromyces</taxon>
    </lineage>
</organism>
<dbReference type="PANTHER" id="PTHR34988">
    <property type="entry name" value="PROTEIN, PUTATIVE-RELATED"/>
    <property type="match status" value="1"/>
</dbReference>
<dbReference type="PROSITE" id="PS51742">
    <property type="entry name" value="PPC"/>
    <property type="match status" value="1"/>
</dbReference>
<dbReference type="GO" id="GO:0003677">
    <property type="term" value="F:DNA binding"/>
    <property type="evidence" value="ECO:0007669"/>
    <property type="project" value="UniProtKB-KW"/>
</dbReference>
<reference evidence="2 3" key="1">
    <citation type="journal article" date="2019" name="Int. J. Syst. Evol. Microbiol.">
        <title>The Global Catalogue of Microorganisms (GCM) 10K type strain sequencing project: providing services to taxonomists for standard genome sequencing and annotation.</title>
        <authorList>
            <consortium name="The Broad Institute Genomics Platform"/>
            <consortium name="The Broad Institute Genome Sequencing Center for Infectious Disease"/>
            <person name="Wu L."/>
            <person name="Ma J."/>
        </authorList>
    </citation>
    <scope>NUCLEOTIDE SEQUENCE [LARGE SCALE GENOMIC DNA]</scope>
    <source>
        <strain evidence="2 3">JCM 15672</strain>
    </source>
</reference>
<comment type="caution">
    <text evidence="2">The sequence shown here is derived from an EMBL/GenBank/DDBJ whole genome shotgun (WGS) entry which is preliminary data.</text>
</comment>
<dbReference type="CDD" id="cd11378">
    <property type="entry name" value="DUF296"/>
    <property type="match status" value="1"/>
</dbReference>
<accession>A0ABN2UIW5</accession>
<sequence>MKHILLGEAEGLATHLLVMDKGDEAVAEIVRFAASRRIFGASVSAIGAASSVRLAYFDPESNEYLEQDFDEQLEICSALGDLTEDDGEPALHLHITLARRDYAVIGGHLMALEAFPTMEVVVTETPAHLRKRFDRGTGLALISVGRSDEG</sequence>
<dbReference type="RefSeq" id="WP_344373495.1">
    <property type="nucleotide sequence ID" value="NZ_BAAAPW010000003.1"/>
</dbReference>
<dbReference type="SUPFAM" id="SSF117856">
    <property type="entry name" value="AF0104/ALDC/Ptd012-like"/>
    <property type="match status" value="1"/>
</dbReference>
<name>A0ABN2UIW5_9MICO</name>
<gene>
    <name evidence="2" type="ORF">GCM10009819_22540</name>
</gene>